<reference evidence="3 4" key="1">
    <citation type="journal article" date="2020" name="ISME J.">
        <title>Uncovering the hidden diversity of litter-decomposition mechanisms in mushroom-forming fungi.</title>
        <authorList>
            <person name="Floudas D."/>
            <person name="Bentzer J."/>
            <person name="Ahren D."/>
            <person name="Johansson T."/>
            <person name="Persson P."/>
            <person name="Tunlid A."/>
        </authorList>
    </citation>
    <scope>NUCLEOTIDE SEQUENCE [LARGE SCALE GENOMIC DNA]</scope>
    <source>
        <strain evidence="3 4">CBS 146.42</strain>
    </source>
</reference>
<feature type="transmembrane region" description="Helical" evidence="2">
    <location>
        <begin position="20"/>
        <end position="40"/>
    </location>
</feature>
<keyword evidence="2" id="KW-0812">Transmembrane</keyword>
<feature type="compositionally biased region" description="Polar residues" evidence="1">
    <location>
        <begin position="308"/>
        <end position="327"/>
    </location>
</feature>
<dbReference type="Proteomes" id="UP000559027">
    <property type="component" value="Unassembled WGS sequence"/>
</dbReference>
<feature type="transmembrane region" description="Helical" evidence="2">
    <location>
        <begin position="129"/>
        <end position="152"/>
    </location>
</feature>
<evidence type="ECO:0000256" key="1">
    <source>
        <dbReference type="SAM" id="MobiDB-lite"/>
    </source>
</evidence>
<feature type="transmembrane region" description="Helical" evidence="2">
    <location>
        <begin position="172"/>
        <end position="197"/>
    </location>
</feature>
<evidence type="ECO:0000313" key="4">
    <source>
        <dbReference type="Proteomes" id="UP000559027"/>
    </source>
</evidence>
<keyword evidence="2" id="KW-0472">Membrane</keyword>
<keyword evidence="2" id="KW-1133">Transmembrane helix</keyword>
<evidence type="ECO:0000256" key="2">
    <source>
        <dbReference type="SAM" id="Phobius"/>
    </source>
</evidence>
<organism evidence="3 4">
    <name type="scientific">Leucocoprinus leucothites</name>
    <dbReference type="NCBI Taxonomy" id="201217"/>
    <lineage>
        <taxon>Eukaryota</taxon>
        <taxon>Fungi</taxon>
        <taxon>Dikarya</taxon>
        <taxon>Basidiomycota</taxon>
        <taxon>Agaricomycotina</taxon>
        <taxon>Agaricomycetes</taxon>
        <taxon>Agaricomycetidae</taxon>
        <taxon>Agaricales</taxon>
        <taxon>Agaricineae</taxon>
        <taxon>Agaricaceae</taxon>
        <taxon>Leucocoprinus</taxon>
    </lineage>
</organism>
<proteinExistence type="predicted"/>
<dbReference type="EMBL" id="JAACJO010000036">
    <property type="protein sequence ID" value="KAF5346090.1"/>
    <property type="molecule type" value="Genomic_DNA"/>
</dbReference>
<feature type="transmembrane region" description="Helical" evidence="2">
    <location>
        <begin position="97"/>
        <end position="117"/>
    </location>
</feature>
<evidence type="ECO:0000313" key="3">
    <source>
        <dbReference type="EMBL" id="KAF5346090.1"/>
    </source>
</evidence>
<accession>A0A8H5FQQ1</accession>
<comment type="caution">
    <text evidence="3">The sequence shown here is derived from an EMBL/GenBank/DDBJ whole genome shotgun (WGS) entry which is preliminary data.</text>
</comment>
<dbReference type="OrthoDB" id="3357408at2759"/>
<dbReference type="AlphaFoldDB" id="A0A8H5FQQ1"/>
<feature type="transmembrane region" description="Helical" evidence="2">
    <location>
        <begin position="52"/>
        <end position="71"/>
    </location>
</feature>
<feature type="region of interest" description="Disordered" evidence="1">
    <location>
        <begin position="308"/>
        <end position="329"/>
    </location>
</feature>
<feature type="transmembrane region" description="Helical" evidence="2">
    <location>
        <begin position="251"/>
        <end position="270"/>
    </location>
</feature>
<name>A0A8H5FQQ1_9AGAR</name>
<sequence length="347" mass="38765">MGQLPLAESRLCALFVECILYGFYIITFAYTAQALLFSGYMLKGFREVNKPVAFGTTSLFFMITGNMILNFHRSLRAFVFSQAPGGAEAEYNNVSGWLNIVETAFILFGTLVGDWILLHRCWILWNRTWKWISISSILWIGCFFCTIRIIILEASFKDRGVFNSDAILPYGSSFWAASILINISTTVLTVYRIWLVMEANKQSGLQPLEVDEFPKSTLHFVICITVESGLLNTISAVATFVTYVIASNSVYIMTAIELPVAGMACNLIILRANRRTKRLLKFKMKQAHADYLSEFLAGVPDTIPLSTTTISERGGLPTTNTGTSSSLPVIPEVQSHSRGRIEELPYP</sequence>
<keyword evidence="4" id="KW-1185">Reference proteome</keyword>
<gene>
    <name evidence="3" type="ORF">D9756_010819</name>
</gene>
<protein>
    <submittedName>
        <fullName evidence="3">Uncharacterized protein</fullName>
    </submittedName>
</protein>
<feature type="transmembrane region" description="Helical" evidence="2">
    <location>
        <begin position="218"/>
        <end position="245"/>
    </location>
</feature>